<protein>
    <submittedName>
        <fullName evidence="2">Phosphocarrier protein</fullName>
    </submittedName>
</protein>
<dbReference type="Proteomes" id="UP000198666">
    <property type="component" value="Unassembled WGS sequence"/>
</dbReference>
<dbReference type="AlphaFoldDB" id="A0A1G6HWV7"/>
<dbReference type="STRING" id="361279.SAMN05421663_10160"/>
<dbReference type="EMBL" id="FMZB01000001">
    <property type="protein sequence ID" value="SDB98752.1"/>
    <property type="molecule type" value="Genomic_DNA"/>
</dbReference>
<reference evidence="3" key="1">
    <citation type="submission" date="2016-10" db="EMBL/GenBank/DDBJ databases">
        <authorList>
            <person name="Varghese N."/>
            <person name="Submissions S."/>
        </authorList>
    </citation>
    <scope>NUCLEOTIDE SEQUENCE [LARGE SCALE GENOMIC DNA]</scope>
    <source>
        <strain evidence="3">DSM 21620</strain>
    </source>
</reference>
<dbReference type="OrthoDB" id="2879525at2"/>
<dbReference type="SUPFAM" id="SSF55594">
    <property type="entry name" value="HPr-like"/>
    <property type="match status" value="1"/>
</dbReference>
<dbReference type="RefSeq" id="WP_093724847.1">
    <property type="nucleotide sequence ID" value="NZ_FMZB01000001.1"/>
</dbReference>
<feature type="domain" description="HPr" evidence="1">
    <location>
        <begin position="10"/>
        <end position="72"/>
    </location>
</feature>
<evidence type="ECO:0000259" key="1">
    <source>
        <dbReference type="Pfam" id="PF00381"/>
    </source>
</evidence>
<proteinExistence type="predicted"/>
<organism evidence="2 3">
    <name type="scientific">Terribacillus halophilus</name>
    <dbReference type="NCBI Taxonomy" id="361279"/>
    <lineage>
        <taxon>Bacteria</taxon>
        <taxon>Bacillati</taxon>
        <taxon>Bacillota</taxon>
        <taxon>Bacilli</taxon>
        <taxon>Bacillales</taxon>
        <taxon>Bacillaceae</taxon>
        <taxon>Terribacillus</taxon>
    </lineage>
</organism>
<dbReference type="InterPro" id="IPR035895">
    <property type="entry name" value="HPr-like_sf"/>
</dbReference>
<evidence type="ECO:0000313" key="2">
    <source>
        <dbReference type="EMBL" id="SDB98752.1"/>
    </source>
</evidence>
<keyword evidence="3" id="KW-1185">Reference proteome</keyword>
<dbReference type="Gene3D" id="3.30.1340.10">
    <property type="entry name" value="HPr-like"/>
    <property type="match status" value="1"/>
</dbReference>
<gene>
    <name evidence="2" type="ORF">SAMN05421663_10160</name>
</gene>
<sequence length="84" mass="9347">MRSKKTLIHAAVDINQTANKFKSSIVLVMDNRVVDAKSMLGLSNSVLTSDFFRLEIYGEDAKEAKKAMRDVFLSNGLPVEISNK</sequence>
<dbReference type="InterPro" id="IPR000032">
    <property type="entry name" value="HPr-like"/>
</dbReference>
<evidence type="ECO:0000313" key="3">
    <source>
        <dbReference type="Proteomes" id="UP000198666"/>
    </source>
</evidence>
<name>A0A1G6HWV7_9BACI</name>
<accession>A0A1G6HWV7</accession>
<dbReference type="Pfam" id="PF00381">
    <property type="entry name" value="PTS-HPr"/>
    <property type="match status" value="1"/>
</dbReference>